<feature type="transmembrane region" description="Helical" evidence="15">
    <location>
        <begin position="12"/>
        <end position="28"/>
    </location>
</feature>
<dbReference type="PANTHER" id="PTHR43028:SF4">
    <property type="entry name" value="INOSITOL MONOPHOSPHATASE 3"/>
    <property type="match status" value="1"/>
</dbReference>
<evidence type="ECO:0000313" key="16">
    <source>
        <dbReference type="EMBL" id="KAJ8974601.1"/>
    </source>
</evidence>
<dbReference type="PROSITE" id="PS00630">
    <property type="entry name" value="IMP_2"/>
    <property type="match status" value="1"/>
</dbReference>
<evidence type="ECO:0000256" key="10">
    <source>
        <dbReference type="ARBA" id="ARBA00022842"/>
    </source>
</evidence>
<comment type="pathway">
    <text evidence="4">Polyol metabolism; myo-inositol biosynthesis; myo-inositol from D-glucose 6-phosphate: step 2/2.</text>
</comment>
<evidence type="ECO:0000313" key="17">
    <source>
        <dbReference type="Proteomes" id="UP001162164"/>
    </source>
</evidence>
<keyword evidence="11 15" id="KW-1133">Transmembrane helix</keyword>
<evidence type="ECO:0000256" key="7">
    <source>
        <dbReference type="ARBA" id="ARBA00022692"/>
    </source>
</evidence>
<dbReference type="Gene3D" id="3.30.540.10">
    <property type="entry name" value="Fructose-1,6-Bisphosphatase, subunit A, domain 1"/>
    <property type="match status" value="1"/>
</dbReference>
<evidence type="ECO:0000256" key="13">
    <source>
        <dbReference type="ARBA" id="ARBA00042119"/>
    </source>
</evidence>
<keyword evidence="9" id="KW-0378">Hydrolase</keyword>
<evidence type="ECO:0000256" key="14">
    <source>
        <dbReference type="ARBA" id="ARBA00042949"/>
    </source>
</evidence>
<dbReference type="Gene3D" id="3.40.190.80">
    <property type="match status" value="1"/>
</dbReference>
<comment type="caution">
    <text evidence="16">The sequence shown here is derived from an EMBL/GenBank/DDBJ whole genome shotgun (WGS) entry which is preliminary data.</text>
</comment>
<evidence type="ECO:0000256" key="8">
    <source>
        <dbReference type="ARBA" id="ARBA00022723"/>
    </source>
</evidence>
<dbReference type="Proteomes" id="UP001162164">
    <property type="component" value="Unassembled WGS sequence"/>
</dbReference>
<comment type="similarity">
    <text evidence="5">Belongs to the inositol monophosphatase superfamily.</text>
</comment>
<dbReference type="Pfam" id="PF00459">
    <property type="entry name" value="Inositol_P"/>
    <property type="match status" value="1"/>
</dbReference>
<evidence type="ECO:0000256" key="2">
    <source>
        <dbReference type="ARBA" id="ARBA00001946"/>
    </source>
</evidence>
<comment type="subcellular location">
    <subcellularLocation>
        <location evidence="3">Membrane</location>
        <topology evidence="3">Single-pass membrane protein</topology>
    </subcellularLocation>
</comment>
<dbReference type="InterPro" id="IPR000760">
    <property type="entry name" value="Inositol_monophosphatase-like"/>
</dbReference>
<evidence type="ECO:0000256" key="9">
    <source>
        <dbReference type="ARBA" id="ARBA00022801"/>
    </source>
</evidence>
<reference evidence="16" key="1">
    <citation type="journal article" date="2023" name="Insect Mol. Biol.">
        <title>Genome sequencing provides insights into the evolution of gene families encoding plant cell wall-degrading enzymes in longhorned beetles.</title>
        <authorList>
            <person name="Shin N.R."/>
            <person name="Okamura Y."/>
            <person name="Kirsch R."/>
            <person name="Pauchet Y."/>
        </authorList>
    </citation>
    <scope>NUCLEOTIDE SEQUENCE</scope>
    <source>
        <strain evidence="16">MMC_N1</strain>
    </source>
</reference>
<keyword evidence="7 15" id="KW-0812">Transmembrane</keyword>
<dbReference type="SUPFAM" id="SSF56655">
    <property type="entry name" value="Carbohydrate phosphatase"/>
    <property type="match status" value="1"/>
</dbReference>
<gene>
    <name evidence="16" type="ORF">NQ317_019346</name>
</gene>
<keyword evidence="8" id="KW-0479">Metal-binding</keyword>
<dbReference type="InterPro" id="IPR050725">
    <property type="entry name" value="CysQ/Inositol_MonoPase"/>
</dbReference>
<dbReference type="PANTHER" id="PTHR43028">
    <property type="entry name" value="3'(2'),5'-BISPHOSPHATE NUCLEOTIDASE 1"/>
    <property type="match status" value="1"/>
</dbReference>
<protein>
    <recommendedName>
        <fullName evidence="6">inositol-phosphate phosphatase</fullName>
        <ecNumber evidence="6">3.1.3.25</ecNumber>
    </recommendedName>
    <alternativeName>
        <fullName evidence="14">Inositol-1(or 4)-monophosphatase 3</fullName>
    </alternativeName>
    <alternativeName>
        <fullName evidence="13">Myo-inositol monophosphatase A3</fullName>
    </alternativeName>
</protein>
<evidence type="ECO:0000256" key="5">
    <source>
        <dbReference type="ARBA" id="ARBA00009759"/>
    </source>
</evidence>
<evidence type="ECO:0000256" key="6">
    <source>
        <dbReference type="ARBA" id="ARBA00013106"/>
    </source>
</evidence>
<dbReference type="InterPro" id="IPR020550">
    <property type="entry name" value="Inositol_monophosphatase_CS"/>
</dbReference>
<evidence type="ECO:0000256" key="11">
    <source>
        <dbReference type="ARBA" id="ARBA00022989"/>
    </source>
</evidence>
<keyword evidence="17" id="KW-1185">Reference proteome</keyword>
<dbReference type="EC" id="3.1.3.25" evidence="6"/>
<name>A0ABQ9J8W1_9CUCU</name>
<accession>A0ABQ9J8W1</accession>
<comment type="cofactor">
    <cofactor evidence="2">
        <name>Mg(2+)</name>
        <dbReference type="ChEBI" id="CHEBI:18420"/>
    </cofactor>
</comment>
<evidence type="ECO:0000256" key="15">
    <source>
        <dbReference type="SAM" id="Phobius"/>
    </source>
</evidence>
<dbReference type="EMBL" id="JAPWTJ010000961">
    <property type="protein sequence ID" value="KAJ8974601.1"/>
    <property type="molecule type" value="Genomic_DNA"/>
</dbReference>
<comment type="catalytic activity">
    <reaction evidence="1">
        <text>a myo-inositol phosphate + H2O = myo-inositol + phosphate</text>
        <dbReference type="Rhea" id="RHEA:24056"/>
        <dbReference type="ChEBI" id="CHEBI:15377"/>
        <dbReference type="ChEBI" id="CHEBI:17268"/>
        <dbReference type="ChEBI" id="CHEBI:43474"/>
        <dbReference type="ChEBI" id="CHEBI:84139"/>
        <dbReference type="EC" id="3.1.3.25"/>
    </reaction>
</comment>
<sequence>MNLGGVIHINKKGICGLGLLLIILLLYYNKDTALDTIKPKTINLYKLLNVAIKAAENGGKEVVRVKDNIEIKTKGLTKEGQVDSVTTADFLSHCSMTKTLKHFFPTLKVISEEAKATCDINQSIDYSLQDVDKSLLDEYVQEEDITVWIDPLDATQEYTEKLFNYVTTMVCVAVKEKPVLGIIHKPFNTTTSWAWVHKMTSKDLTQSEGHKNTKHDGPLKVVVSRSHSGQIQEVLKKNFNKDFQLISAAGAGYKTLQVATGIVDAYLHITVIKKWDICAGNAILDALGGKMSTKFNKDIDYSSNSEVINSDGLIATMEDHKMFLGIL</sequence>
<evidence type="ECO:0000256" key="12">
    <source>
        <dbReference type="ARBA" id="ARBA00023136"/>
    </source>
</evidence>
<evidence type="ECO:0000256" key="4">
    <source>
        <dbReference type="ARBA" id="ARBA00005152"/>
    </source>
</evidence>
<organism evidence="16 17">
    <name type="scientific">Molorchus minor</name>
    <dbReference type="NCBI Taxonomy" id="1323400"/>
    <lineage>
        <taxon>Eukaryota</taxon>
        <taxon>Metazoa</taxon>
        <taxon>Ecdysozoa</taxon>
        <taxon>Arthropoda</taxon>
        <taxon>Hexapoda</taxon>
        <taxon>Insecta</taxon>
        <taxon>Pterygota</taxon>
        <taxon>Neoptera</taxon>
        <taxon>Endopterygota</taxon>
        <taxon>Coleoptera</taxon>
        <taxon>Polyphaga</taxon>
        <taxon>Cucujiformia</taxon>
        <taxon>Chrysomeloidea</taxon>
        <taxon>Cerambycidae</taxon>
        <taxon>Lamiinae</taxon>
        <taxon>Monochamini</taxon>
        <taxon>Molorchus</taxon>
    </lineage>
</organism>
<evidence type="ECO:0000256" key="1">
    <source>
        <dbReference type="ARBA" id="ARBA00001033"/>
    </source>
</evidence>
<proteinExistence type="inferred from homology"/>
<keyword evidence="10" id="KW-0460">Magnesium</keyword>
<keyword evidence="12 15" id="KW-0472">Membrane</keyword>
<evidence type="ECO:0000256" key="3">
    <source>
        <dbReference type="ARBA" id="ARBA00004167"/>
    </source>
</evidence>